<dbReference type="AlphaFoldDB" id="A0AAD9V4E0"/>
<dbReference type="InterPro" id="IPR036397">
    <property type="entry name" value="RNaseH_sf"/>
</dbReference>
<dbReference type="Proteomes" id="UP001249851">
    <property type="component" value="Unassembled WGS sequence"/>
</dbReference>
<evidence type="ECO:0000313" key="3">
    <source>
        <dbReference type="Proteomes" id="UP001249851"/>
    </source>
</evidence>
<dbReference type="InterPro" id="IPR040676">
    <property type="entry name" value="DUF5641"/>
</dbReference>
<accession>A0AAD9V4E0</accession>
<dbReference type="PANTHER" id="PTHR47331:SF6">
    <property type="entry name" value="DOUBLECORTIN DOMAIN-CONTAINING PROTEIN"/>
    <property type="match status" value="1"/>
</dbReference>
<sequence length="501" mass="56524">MWHHGPTFLHHQEVSVNTNASLASETAEDDPEVRPVVQALETQIMPDKPLGTSRLARFSQRATLVRAIGRGLSFVQSHRQVSVEKPSTTEGKKPMPSACLLNRAKFLIIQNVQREAYEQEISCLYNSDGLPKTSPKLNPKVGNAGLVGVGGRLRRASLSYEESHPLILPSSHHVSSLLIKHFHEKVQHQGRDFTLVSARRTRGGMANNKRWAVLFTCLTTRAIHIEVIESMDASCFINASRRFLALRGPAVQFRSDCGTNFVGARNGLQSSLKDIDDRAIQSYLATEGCNWIFNAPHASHAGRVWERMIGVTRRILDSVLADLGPKRLTHEVLTTLMAEVTAIVNARPLLPVPSDPEMPEILTPATLLTQKSRALKSIPGNFSSAELYSKQWRQVQHLANMFRTRWRKEYLPTLQPRRKWQGETRNLEERYLVLFHCKESPRNYWPLARITKAYVSADGKVRKVDLVTAKDGSTKSYTRPVTEVILLRSEKYFEKMRTPLG</sequence>
<proteinExistence type="predicted"/>
<dbReference type="Gene3D" id="3.30.420.10">
    <property type="entry name" value="Ribonuclease H-like superfamily/Ribonuclease H"/>
    <property type="match status" value="1"/>
</dbReference>
<organism evidence="2 3">
    <name type="scientific">Acropora cervicornis</name>
    <name type="common">Staghorn coral</name>
    <dbReference type="NCBI Taxonomy" id="6130"/>
    <lineage>
        <taxon>Eukaryota</taxon>
        <taxon>Metazoa</taxon>
        <taxon>Cnidaria</taxon>
        <taxon>Anthozoa</taxon>
        <taxon>Hexacorallia</taxon>
        <taxon>Scleractinia</taxon>
        <taxon>Astrocoeniina</taxon>
        <taxon>Acroporidae</taxon>
        <taxon>Acropora</taxon>
    </lineage>
</organism>
<dbReference type="SUPFAM" id="SSF53098">
    <property type="entry name" value="Ribonuclease H-like"/>
    <property type="match status" value="1"/>
</dbReference>
<dbReference type="GO" id="GO:0015074">
    <property type="term" value="P:DNA integration"/>
    <property type="evidence" value="ECO:0007669"/>
    <property type="project" value="InterPro"/>
</dbReference>
<feature type="domain" description="Integrase catalytic" evidence="1">
    <location>
        <begin position="179"/>
        <end position="372"/>
    </location>
</feature>
<evidence type="ECO:0000313" key="2">
    <source>
        <dbReference type="EMBL" id="KAK2560315.1"/>
    </source>
</evidence>
<dbReference type="InterPro" id="IPR001584">
    <property type="entry name" value="Integrase_cat-core"/>
</dbReference>
<evidence type="ECO:0000259" key="1">
    <source>
        <dbReference type="PROSITE" id="PS50994"/>
    </source>
</evidence>
<reference evidence="2" key="1">
    <citation type="journal article" date="2023" name="G3 (Bethesda)">
        <title>Whole genome assembly and annotation of the endangered Caribbean coral Acropora cervicornis.</title>
        <authorList>
            <person name="Selwyn J.D."/>
            <person name="Vollmer S.V."/>
        </authorList>
    </citation>
    <scope>NUCLEOTIDE SEQUENCE</scope>
    <source>
        <strain evidence="2">K2</strain>
    </source>
</reference>
<keyword evidence="3" id="KW-1185">Reference proteome</keyword>
<dbReference type="InterPro" id="IPR012337">
    <property type="entry name" value="RNaseH-like_sf"/>
</dbReference>
<protein>
    <recommendedName>
        <fullName evidence="1">Integrase catalytic domain-containing protein</fullName>
    </recommendedName>
</protein>
<name>A0AAD9V4E0_ACRCE</name>
<comment type="caution">
    <text evidence="2">The sequence shown here is derived from an EMBL/GenBank/DDBJ whole genome shotgun (WGS) entry which is preliminary data.</text>
</comment>
<dbReference type="Pfam" id="PF18701">
    <property type="entry name" value="DUF5641"/>
    <property type="match status" value="1"/>
</dbReference>
<gene>
    <name evidence="2" type="ORF">P5673_017315</name>
</gene>
<dbReference type="PANTHER" id="PTHR47331">
    <property type="entry name" value="PHD-TYPE DOMAIN-CONTAINING PROTEIN"/>
    <property type="match status" value="1"/>
</dbReference>
<reference evidence="2" key="2">
    <citation type="journal article" date="2023" name="Science">
        <title>Genomic signatures of disease resistance in endangered staghorn corals.</title>
        <authorList>
            <person name="Vollmer S.V."/>
            <person name="Selwyn J.D."/>
            <person name="Despard B.A."/>
            <person name="Roesel C.L."/>
        </authorList>
    </citation>
    <scope>NUCLEOTIDE SEQUENCE</scope>
    <source>
        <strain evidence="2">K2</strain>
    </source>
</reference>
<dbReference type="PROSITE" id="PS50994">
    <property type="entry name" value="INTEGRASE"/>
    <property type="match status" value="1"/>
</dbReference>
<dbReference type="GO" id="GO:0003676">
    <property type="term" value="F:nucleic acid binding"/>
    <property type="evidence" value="ECO:0007669"/>
    <property type="project" value="InterPro"/>
</dbReference>
<dbReference type="EMBL" id="JARQWQ010000037">
    <property type="protein sequence ID" value="KAK2560315.1"/>
    <property type="molecule type" value="Genomic_DNA"/>
</dbReference>